<evidence type="ECO:0000313" key="1">
    <source>
        <dbReference type="EMBL" id="KAK2025286.1"/>
    </source>
</evidence>
<sequence>MYASSASVVLSLHTPACPSVSPVWPLSARACRRGTPAPLACHIAFSLHGSSTPKKWYVSAWALALVKQFLSQGQASFRIWVSRKSLPVCDMSGSVTAATSRNGKSPDGAIPSDTFSLQQSLLMLHDFHG</sequence>
<organism evidence="1 2">
    <name type="scientific">Colletotrichum zoysiae</name>
    <dbReference type="NCBI Taxonomy" id="1216348"/>
    <lineage>
        <taxon>Eukaryota</taxon>
        <taxon>Fungi</taxon>
        <taxon>Dikarya</taxon>
        <taxon>Ascomycota</taxon>
        <taxon>Pezizomycotina</taxon>
        <taxon>Sordariomycetes</taxon>
        <taxon>Hypocreomycetidae</taxon>
        <taxon>Glomerellales</taxon>
        <taxon>Glomerellaceae</taxon>
        <taxon>Colletotrichum</taxon>
        <taxon>Colletotrichum graminicola species complex</taxon>
    </lineage>
</organism>
<gene>
    <name evidence="1" type="ORF">LX32DRAFT_66557</name>
</gene>
<keyword evidence="2" id="KW-1185">Reference proteome</keyword>
<dbReference type="AlphaFoldDB" id="A0AAD9LWU9"/>
<dbReference type="Proteomes" id="UP001232148">
    <property type="component" value="Unassembled WGS sequence"/>
</dbReference>
<comment type="caution">
    <text evidence="1">The sequence shown here is derived from an EMBL/GenBank/DDBJ whole genome shotgun (WGS) entry which is preliminary data.</text>
</comment>
<name>A0AAD9LWU9_9PEZI</name>
<reference evidence="1" key="1">
    <citation type="submission" date="2021-06" db="EMBL/GenBank/DDBJ databases">
        <title>Comparative genomics, transcriptomics and evolutionary studies reveal genomic signatures of adaptation to plant cell wall in hemibiotrophic fungi.</title>
        <authorList>
            <consortium name="DOE Joint Genome Institute"/>
            <person name="Baroncelli R."/>
            <person name="Diaz J.F."/>
            <person name="Benocci T."/>
            <person name="Peng M."/>
            <person name="Battaglia E."/>
            <person name="Haridas S."/>
            <person name="Andreopoulos W."/>
            <person name="Labutti K."/>
            <person name="Pangilinan J."/>
            <person name="Floch G.L."/>
            <person name="Makela M.R."/>
            <person name="Henrissat B."/>
            <person name="Grigoriev I.V."/>
            <person name="Crouch J.A."/>
            <person name="De Vries R.P."/>
            <person name="Sukno S.A."/>
            <person name="Thon M.R."/>
        </authorList>
    </citation>
    <scope>NUCLEOTIDE SEQUENCE</scope>
    <source>
        <strain evidence="1">MAFF235873</strain>
    </source>
</reference>
<protein>
    <submittedName>
        <fullName evidence="1">Uncharacterized protein</fullName>
    </submittedName>
</protein>
<accession>A0AAD9LWU9</accession>
<proteinExistence type="predicted"/>
<evidence type="ECO:0000313" key="2">
    <source>
        <dbReference type="Proteomes" id="UP001232148"/>
    </source>
</evidence>
<dbReference type="EMBL" id="MU842941">
    <property type="protein sequence ID" value="KAK2025286.1"/>
    <property type="molecule type" value="Genomic_DNA"/>
</dbReference>